<dbReference type="CTD" id="254225"/>
<feature type="compositionally biased region" description="Basic residues" evidence="8">
    <location>
        <begin position="458"/>
        <end position="467"/>
    </location>
</feature>
<evidence type="ECO:0000256" key="3">
    <source>
        <dbReference type="ARBA" id="ARBA00012483"/>
    </source>
</evidence>
<gene>
    <name evidence="9" type="primary">RNF169</name>
</gene>
<evidence type="ECO:0000256" key="6">
    <source>
        <dbReference type="ARBA" id="ARBA00022786"/>
    </source>
</evidence>
<accession>A0A8D2ZXA7</accession>
<dbReference type="CDD" id="cd21932">
    <property type="entry name" value="MIU2_RNF168-like"/>
    <property type="match status" value="1"/>
</dbReference>
<dbReference type="GeneID" id="118297679"/>
<name>A0A8D2ZXA7_SCOMX</name>
<dbReference type="InterPro" id="IPR051657">
    <property type="entry name" value="RNF168/RNF169_E3_ubiq-ligase"/>
</dbReference>
<evidence type="ECO:0000256" key="2">
    <source>
        <dbReference type="ARBA" id="ARBA00004123"/>
    </source>
</evidence>
<comment type="catalytic activity">
    <reaction evidence="1">
        <text>S-ubiquitinyl-[E2 ubiquitin-conjugating enzyme]-L-cysteine + [acceptor protein]-L-lysine = [E2 ubiquitin-conjugating enzyme]-L-cysteine + N(6)-ubiquitinyl-[acceptor protein]-L-lysine.</text>
        <dbReference type="EC" id="2.3.2.27"/>
    </reaction>
</comment>
<dbReference type="GO" id="GO:0006302">
    <property type="term" value="P:double-strand break repair"/>
    <property type="evidence" value="ECO:0007669"/>
    <property type="project" value="TreeGrafter"/>
</dbReference>
<evidence type="ECO:0000313" key="9">
    <source>
        <dbReference type="Ensembl" id="ENSSMAP00000009088.1"/>
    </source>
</evidence>
<keyword evidence="4" id="KW-0808">Transferase</keyword>
<feature type="region of interest" description="Disordered" evidence="8">
    <location>
        <begin position="1"/>
        <end position="127"/>
    </location>
</feature>
<feature type="compositionally biased region" description="Basic and acidic residues" evidence="8">
    <location>
        <begin position="108"/>
        <end position="119"/>
    </location>
</feature>
<reference evidence="9" key="1">
    <citation type="submission" date="2023-05" db="EMBL/GenBank/DDBJ databases">
        <title>High-quality long-read genome of Scophthalmus maximus.</title>
        <authorList>
            <person name="Lien S."/>
            <person name="Martinez P."/>
        </authorList>
    </citation>
    <scope>NUCLEOTIDE SEQUENCE [LARGE SCALE GENOMIC DNA]</scope>
</reference>
<dbReference type="Ensembl" id="ENSSMAT00000009198.2">
    <property type="protein sequence ID" value="ENSSMAP00000009088.1"/>
    <property type="gene ID" value="ENSSMAG00000005619.2"/>
</dbReference>
<dbReference type="GO" id="GO:0035861">
    <property type="term" value="C:site of double-strand break"/>
    <property type="evidence" value="ECO:0007669"/>
    <property type="project" value="TreeGrafter"/>
</dbReference>
<dbReference type="OrthoDB" id="8959987at2759"/>
<feature type="compositionally biased region" description="Basic and acidic residues" evidence="8">
    <location>
        <begin position="436"/>
        <end position="449"/>
    </location>
</feature>
<keyword evidence="7" id="KW-0539">Nucleus</keyword>
<dbReference type="GO" id="GO:0005634">
    <property type="term" value="C:nucleus"/>
    <property type="evidence" value="ECO:0007669"/>
    <property type="project" value="UniProtKB-SubCell"/>
</dbReference>
<dbReference type="Proteomes" id="UP000694558">
    <property type="component" value="Chromosome 3"/>
</dbReference>
<feature type="compositionally biased region" description="Basic and acidic residues" evidence="8">
    <location>
        <begin position="468"/>
        <end position="480"/>
    </location>
</feature>
<proteinExistence type="predicted"/>
<reference evidence="9" key="2">
    <citation type="submission" date="2025-08" db="UniProtKB">
        <authorList>
            <consortium name="Ensembl"/>
        </authorList>
    </citation>
    <scope>IDENTIFICATION</scope>
</reference>
<evidence type="ECO:0000256" key="5">
    <source>
        <dbReference type="ARBA" id="ARBA00022763"/>
    </source>
</evidence>
<dbReference type="OMA" id="EFIFRAP"/>
<sequence length="556" mass="61235">MATAGSAERAGRPASRSGSGSGSGSSLPEDEVTQCAEAPPGGRPACPRCRARTLTGSEERLRRRSDPERSSSRPGRRDGDSRREFFVSPALVPKSVDVSSGPSGKHKLLFDDRVQRDETGVLSDSENEEPIGRRIRIVSAFVRKTKTSSAMAGGAQRSRSCTDPVEDGEGKLKVTAQPAMMDRVGISHSYTAGILLSSENSRSASAPIAAADRRLAWRAVLTSSSTPLVLAPPRPERSISPESNDSISEELNHFKPIVCSPCTPPKRLPDGRLMEPSIVKSTPRNLTRGLQKSTSYEASPAVLQKWRQIELDRQNLKVNSKATLTSPVAEVHNKISGGEDGAAAKTHPSAAGDGPTSVNKRRLLFDPPAGDTDAFHKQSVKIRVPAIRYSGEATVRGSSESTVSAPESCSGGALFTRKQSFSPYTKNSGFQSCKLVPKDSHSPRKESDSSIHNQPTSRRGKKRKQKTKHLDSDRDSDLKRSRPVSQDAFDERYIRQIQQERQDRALALKLQRQFDLENQSVNRRRSPDQYFLRSWMSNQNRRRRGLRRSRRINKKH</sequence>
<keyword evidence="5" id="KW-0227">DNA damage</keyword>
<dbReference type="EC" id="2.3.2.27" evidence="3"/>
<dbReference type="GO" id="GO:0031491">
    <property type="term" value="F:nucleosome binding"/>
    <property type="evidence" value="ECO:0007669"/>
    <property type="project" value="TreeGrafter"/>
</dbReference>
<evidence type="ECO:0000313" key="10">
    <source>
        <dbReference type="Proteomes" id="UP000694558"/>
    </source>
</evidence>
<dbReference type="KEGG" id="smau:118297679"/>
<feature type="region of interest" description="Disordered" evidence="8">
    <location>
        <begin position="146"/>
        <end position="169"/>
    </location>
</feature>
<feature type="region of interest" description="Disordered" evidence="8">
    <location>
        <begin position="338"/>
        <end position="358"/>
    </location>
</feature>
<dbReference type="PANTHER" id="PTHR23328">
    <property type="entry name" value="RING-TYPE DOMAIN-CONTAINING PROTEIN"/>
    <property type="match status" value="1"/>
</dbReference>
<organism evidence="9 10">
    <name type="scientific">Scophthalmus maximus</name>
    <name type="common">Turbot</name>
    <name type="synonym">Psetta maxima</name>
    <dbReference type="NCBI Taxonomy" id="52904"/>
    <lineage>
        <taxon>Eukaryota</taxon>
        <taxon>Metazoa</taxon>
        <taxon>Chordata</taxon>
        <taxon>Craniata</taxon>
        <taxon>Vertebrata</taxon>
        <taxon>Euteleostomi</taxon>
        <taxon>Actinopterygii</taxon>
        <taxon>Neopterygii</taxon>
        <taxon>Teleostei</taxon>
        <taxon>Neoteleostei</taxon>
        <taxon>Acanthomorphata</taxon>
        <taxon>Carangaria</taxon>
        <taxon>Pleuronectiformes</taxon>
        <taxon>Pleuronectoidei</taxon>
        <taxon>Scophthalmidae</taxon>
        <taxon>Scophthalmus</taxon>
    </lineage>
</organism>
<evidence type="ECO:0000256" key="7">
    <source>
        <dbReference type="ARBA" id="ARBA00023242"/>
    </source>
</evidence>
<feature type="compositionally biased region" description="Low complexity" evidence="8">
    <location>
        <begin position="35"/>
        <end position="48"/>
    </location>
</feature>
<evidence type="ECO:0000256" key="8">
    <source>
        <dbReference type="SAM" id="MobiDB-lite"/>
    </source>
</evidence>
<feature type="compositionally biased region" description="Low complexity" evidence="8">
    <location>
        <begin position="1"/>
        <end position="18"/>
    </location>
</feature>
<dbReference type="GeneTree" id="ENSGT00940000153680"/>
<dbReference type="GO" id="GO:0061630">
    <property type="term" value="F:ubiquitin protein ligase activity"/>
    <property type="evidence" value="ECO:0007669"/>
    <property type="project" value="UniProtKB-EC"/>
</dbReference>
<evidence type="ECO:0000256" key="4">
    <source>
        <dbReference type="ARBA" id="ARBA00022679"/>
    </source>
</evidence>
<feature type="compositionally biased region" description="Basic and acidic residues" evidence="8">
    <location>
        <begin position="57"/>
        <end position="85"/>
    </location>
</feature>
<dbReference type="RefSeq" id="XP_035477812.1">
    <property type="nucleotide sequence ID" value="XM_035621919.2"/>
</dbReference>
<evidence type="ECO:0000256" key="1">
    <source>
        <dbReference type="ARBA" id="ARBA00000900"/>
    </source>
</evidence>
<protein>
    <recommendedName>
        <fullName evidence="3">RING-type E3 ubiquitin transferase</fullName>
        <ecNumber evidence="3">2.3.2.27</ecNumber>
    </recommendedName>
</protein>
<dbReference type="PANTHER" id="PTHR23328:SF2">
    <property type="entry name" value="E3 UBIQUITIN-PROTEIN LIGASE RNF169"/>
    <property type="match status" value="1"/>
</dbReference>
<comment type="subcellular location">
    <subcellularLocation>
        <location evidence="2">Nucleus</location>
    </subcellularLocation>
</comment>
<dbReference type="AlphaFoldDB" id="A0A8D2ZXA7"/>
<keyword evidence="6" id="KW-0833">Ubl conjugation pathway</keyword>
<feature type="region of interest" description="Disordered" evidence="8">
    <location>
        <begin position="426"/>
        <end position="487"/>
    </location>
</feature>